<dbReference type="AlphaFoldDB" id="A9B918"/>
<geneLocation type="plasmid" evidence="6 7">
    <name>pHAU01</name>
</geneLocation>
<protein>
    <submittedName>
        <fullName evidence="6">Transcriptional regulator, TetR family</fullName>
    </submittedName>
</protein>
<keyword evidence="1" id="KW-0805">Transcription regulation</keyword>
<feature type="DNA-binding region" description="H-T-H motif" evidence="4">
    <location>
        <begin position="29"/>
        <end position="48"/>
    </location>
</feature>
<evidence type="ECO:0000313" key="6">
    <source>
        <dbReference type="EMBL" id="ABX07832.1"/>
    </source>
</evidence>
<feature type="domain" description="HTH tetR-type" evidence="5">
    <location>
        <begin position="6"/>
        <end position="66"/>
    </location>
</feature>
<evidence type="ECO:0000256" key="2">
    <source>
        <dbReference type="ARBA" id="ARBA00023125"/>
    </source>
</evidence>
<dbReference type="KEGG" id="hau:Haur_5205"/>
<dbReference type="InterPro" id="IPR001647">
    <property type="entry name" value="HTH_TetR"/>
</dbReference>
<dbReference type="InterPro" id="IPR009057">
    <property type="entry name" value="Homeodomain-like_sf"/>
</dbReference>
<dbReference type="InParanoid" id="A9B918"/>
<dbReference type="PANTHER" id="PTHR30055">
    <property type="entry name" value="HTH-TYPE TRANSCRIPTIONAL REGULATOR RUTR"/>
    <property type="match status" value="1"/>
</dbReference>
<evidence type="ECO:0000256" key="1">
    <source>
        <dbReference type="ARBA" id="ARBA00023015"/>
    </source>
</evidence>
<dbReference type="Proteomes" id="UP000000787">
    <property type="component" value="Plasmid pHAU01"/>
</dbReference>
<keyword evidence="3" id="KW-0804">Transcription</keyword>
<dbReference type="Pfam" id="PF00440">
    <property type="entry name" value="TetR_N"/>
    <property type="match status" value="1"/>
</dbReference>
<sequence length="194" mass="21570">MTSAQNATRERILASADQLFSKRGYAAVTLRDIASSIGIKHASLYYYAPGGKKELYVAVMERNFLRHRQGLTDAIVRAGVDVRMQLYAVADWFVTQPPLNLSRLHEADMDDLGSDQADALMTLAYDAMRTPLRSIFEPAAAAGLVQIHDFNVAALALVSLLQSVHNVPAHYPMPVRYQIGHTLVDMLLDGWRTR</sequence>
<dbReference type="GO" id="GO:0003700">
    <property type="term" value="F:DNA-binding transcription factor activity"/>
    <property type="evidence" value="ECO:0007669"/>
    <property type="project" value="TreeGrafter"/>
</dbReference>
<dbReference type="GO" id="GO:0000976">
    <property type="term" value="F:transcription cis-regulatory region binding"/>
    <property type="evidence" value="ECO:0007669"/>
    <property type="project" value="TreeGrafter"/>
</dbReference>
<evidence type="ECO:0000259" key="5">
    <source>
        <dbReference type="PROSITE" id="PS50977"/>
    </source>
</evidence>
<dbReference type="Gene3D" id="1.10.10.60">
    <property type="entry name" value="Homeodomain-like"/>
    <property type="match status" value="1"/>
</dbReference>
<name>A9B918_HERA2</name>
<organism evidence="6 7">
    <name type="scientific">Herpetosiphon aurantiacus (strain ATCC 23779 / DSM 785 / 114-95)</name>
    <dbReference type="NCBI Taxonomy" id="316274"/>
    <lineage>
        <taxon>Bacteria</taxon>
        <taxon>Bacillati</taxon>
        <taxon>Chloroflexota</taxon>
        <taxon>Chloroflexia</taxon>
        <taxon>Herpetosiphonales</taxon>
        <taxon>Herpetosiphonaceae</taxon>
        <taxon>Herpetosiphon</taxon>
    </lineage>
</organism>
<evidence type="ECO:0000256" key="3">
    <source>
        <dbReference type="ARBA" id="ARBA00023163"/>
    </source>
</evidence>
<evidence type="ECO:0000256" key="4">
    <source>
        <dbReference type="PROSITE-ProRule" id="PRU00335"/>
    </source>
</evidence>
<reference evidence="6 7" key="1">
    <citation type="journal article" date="2011" name="Stand. Genomic Sci.">
        <title>Complete genome sequence of the filamentous gliding predatory bacterium Herpetosiphon aurantiacus type strain (114-95(T)).</title>
        <authorList>
            <person name="Kiss H."/>
            <person name="Nett M."/>
            <person name="Domin N."/>
            <person name="Martin K."/>
            <person name="Maresca J.A."/>
            <person name="Copeland A."/>
            <person name="Lapidus A."/>
            <person name="Lucas S."/>
            <person name="Berry K.W."/>
            <person name="Glavina Del Rio T."/>
            <person name="Dalin E."/>
            <person name="Tice H."/>
            <person name="Pitluck S."/>
            <person name="Richardson P."/>
            <person name="Bruce D."/>
            <person name="Goodwin L."/>
            <person name="Han C."/>
            <person name="Detter J.C."/>
            <person name="Schmutz J."/>
            <person name="Brettin T."/>
            <person name="Land M."/>
            <person name="Hauser L."/>
            <person name="Kyrpides N.C."/>
            <person name="Ivanova N."/>
            <person name="Goker M."/>
            <person name="Woyke T."/>
            <person name="Klenk H.P."/>
            <person name="Bryant D.A."/>
        </authorList>
    </citation>
    <scope>NUCLEOTIDE SEQUENCE [LARGE SCALE GENOMIC DNA]</scope>
    <source>
        <strain evidence="7">ATCC 23779 / DSM 785 / 114-95</strain>
        <plasmid evidence="6">pHAU01</plasmid>
    </source>
</reference>
<accession>A9B918</accession>
<dbReference type="BioCyc" id="HAUR316274:GHYA-5267-MONOMER"/>
<dbReference type="PANTHER" id="PTHR30055:SF234">
    <property type="entry name" value="HTH-TYPE TRANSCRIPTIONAL REGULATOR BETI"/>
    <property type="match status" value="1"/>
</dbReference>
<keyword evidence="6" id="KW-0614">Plasmid</keyword>
<dbReference type="EMBL" id="CP000876">
    <property type="protein sequence ID" value="ABX07832.1"/>
    <property type="molecule type" value="Genomic_DNA"/>
</dbReference>
<keyword evidence="2 4" id="KW-0238">DNA-binding</keyword>
<gene>
    <name evidence="6" type="ordered locus">Haur_5205</name>
</gene>
<dbReference type="HOGENOM" id="CLU_069356_12_8_0"/>
<proteinExistence type="predicted"/>
<evidence type="ECO:0000313" key="7">
    <source>
        <dbReference type="Proteomes" id="UP000000787"/>
    </source>
</evidence>
<dbReference type="Gene3D" id="1.10.357.10">
    <property type="entry name" value="Tetracycline Repressor, domain 2"/>
    <property type="match status" value="1"/>
</dbReference>
<dbReference type="SUPFAM" id="SSF46689">
    <property type="entry name" value="Homeodomain-like"/>
    <property type="match status" value="1"/>
</dbReference>
<keyword evidence="7" id="KW-1185">Reference proteome</keyword>
<dbReference type="InterPro" id="IPR050109">
    <property type="entry name" value="HTH-type_TetR-like_transc_reg"/>
</dbReference>
<dbReference type="PROSITE" id="PS50977">
    <property type="entry name" value="HTH_TETR_2"/>
    <property type="match status" value="1"/>
</dbReference>